<organism evidence="1 2">
    <name type="scientific">Dictyostelium purpureum</name>
    <name type="common">Slime mold</name>
    <dbReference type="NCBI Taxonomy" id="5786"/>
    <lineage>
        <taxon>Eukaryota</taxon>
        <taxon>Amoebozoa</taxon>
        <taxon>Evosea</taxon>
        <taxon>Eumycetozoa</taxon>
        <taxon>Dictyostelia</taxon>
        <taxon>Dictyosteliales</taxon>
        <taxon>Dictyosteliaceae</taxon>
        <taxon>Dictyostelium</taxon>
    </lineage>
</organism>
<proteinExistence type="predicted"/>
<protein>
    <submittedName>
        <fullName evidence="1">Uncharacterized protein</fullName>
    </submittedName>
</protein>
<name>F0ZI50_DICPU</name>
<dbReference type="InParanoid" id="F0ZI50"/>
<keyword evidence="2" id="KW-1185">Reference proteome</keyword>
<evidence type="ECO:0000313" key="1">
    <source>
        <dbReference type="EMBL" id="EGC36398.1"/>
    </source>
</evidence>
<dbReference type="GeneID" id="10500739"/>
<dbReference type="RefSeq" id="XP_003287095.1">
    <property type="nucleotide sequence ID" value="XM_003287047.1"/>
</dbReference>
<gene>
    <name evidence="1" type="ORF">DICPUDRAFT_54671</name>
</gene>
<sequence length="691" mass="79494">MPLPLTARKSLRDNEEHLNKSLESIKTSLAGVEWTINFDWDTLFDKLDASTQKNVGETFYKNLSPNIAKCIAEACKDDLTREALIEANCSKMVNVMINPDPKNTVYWKYQFDGGNLNLLFRSNCANINDAAHFKLFKIIPSEGTYSLGTRLNLKNNQEKFDLAFEKLKDITRRDWSFDESSLEATYPAIDDSSKESYGDTLSQLLDAMVKNIEKRCKDEVTCEAFSEATSNGKIVFRNDPKQKTYWSWAFQNSDLVITFSRLVNVNDNAHFDFVKVLPVPGVFSLATRLNIKENQEKINTQYERMKKITSMDWSYDESSLEEIYPTIDDSSKARLGDTFAEIIKVSVDNIEKRCKDETTLEAFVEATANAKFVFRFDAKQKNYWSWSFPSNDLVITFSRLVNVNDNAHYDFVKVLPVPGVFSLATRLNIKENQEKINTQFERLKKITNVDWSYDESAIEQIYPTFDETTKIRIGDTLSEIIKASVDNIEKRCKNDMTLEAFMESTPNAKFVIRKNEKQGTYWSWDFNGGDLNLTFKNLVNINDNAHFDFVKILPVPGVLSLAAKLNLKENQEKVTEYLEKVKNITKVDFSIEESCYEDIYPSLDDSSKARIGDSFADVTKAVTENIVKRCADEMVMEAFLEMVPNYKIVYRCEPKQSTCWDWKFNEGNLVVSFSKLVNVNDNAHFNFEKLL</sequence>
<accession>F0ZI50</accession>
<dbReference type="VEuPathDB" id="AmoebaDB:DICPUDRAFT_54671"/>
<dbReference type="OrthoDB" id="2364174at2759"/>
<dbReference type="EMBL" id="GL871028">
    <property type="protein sequence ID" value="EGC36398.1"/>
    <property type="molecule type" value="Genomic_DNA"/>
</dbReference>
<dbReference type="eggNOG" id="ENOG502RGEN">
    <property type="taxonomic scope" value="Eukaryota"/>
</dbReference>
<reference evidence="2" key="1">
    <citation type="journal article" date="2011" name="Genome Biol.">
        <title>Comparative genomics of the social amoebae Dictyostelium discoideum and Dictyostelium purpureum.</title>
        <authorList>
            <consortium name="US DOE Joint Genome Institute (JGI-PGF)"/>
            <person name="Sucgang R."/>
            <person name="Kuo A."/>
            <person name="Tian X."/>
            <person name="Salerno W."/>
            <person name="Parikh A."/>
            <person name="Feasley C.L."/>
            <person name="Dalin E."/>
            <person name="Tu H."/>
            <person name="Huang E."/>
            <person name="Barry K."/>
            <person name="Lindquist E."/>
            <person name="Shapiro H."/>
            <person name="Bruce D."/>
            <person name="Schmutz J."/>
            <person name="Salamov A."/>
            <person name="Fey P."/>
            <person name="Gaudet P."/>
            <person name="Anjard C."/>
            <person name="Babu M.M."/>
            <person name="Basu S."/>
            <person name="Bushmanova Y."/>
            <person name="van der Wel H."/>
            <person name="Katoh-Kurasawa M."/>
            <person name="Dinh C."/>
            <person name="Coutinho P.M."/>
            <person name="Saito T."/>
            <person name="Elias M."/>
            <person name="Schaap P."/>
            <person name="Kay R.R."/>
            <person name="Henrissat B."/>
            <person name="Eichinger L."/>
            <person name="Rivero F."/>
            <person name="Putnam N.H."/>
            <person name="West C.M."/>
            <person name="Loomis W.F."/>
            <person name="Chisholm R.L."/>
            <person name="Shaulsky G."/>
            <person name="Strassmann J.E."/>
            <person name="Queller D.C."/>
            <person name="Kuspa A."/>
            <person name="Grigoriev I.V."/>
        </authorList>
    </citation>
    <scope>NUCLEOTIDE SEQUENCE [LARGE SCALE GENOMIC DNA]</scope>
    <source>
        <strain evidence="2">QSDP1</strain>
    </source>
</reference>
<dbReference type="OMA" id="NIVKRCK"/>
<evidence type="ECO:0000313" key="2">
    <source>
        <dbReference type="Proteomes" id="UP000001064"/>
    </source>
</evidence>
<dbReference type="Proteomes" id="UP000001064">
    <property type="component" value="Unassembled WGS sequence"/>
</dbReference>
<dbReference type="AlphaFoldDB" id="F0ZI50"/>
<dbReference type="FunCoup" id="F0ZI50">
    <property type="interactions" value="170"/>
</dbReference>
<dbReference type="KEGG" id="dpp:DICPUDRAFT_54671"/>